<dbReference type="Proteomes" id="UP000242287">
    <property type="component" value="Unassembled WGS sequence"/>
</dbReference>
<dbReference type="EMBL" id="KZ301974">
    <property type="protein sequence ID" value="PFH53219.1"/>
    <property type="molecule type" value="Genomic_DNA"/>
</dbReference>
<sequence length="240" mass="26970">MLHSRITTTPRIYHCFSCSIRVYSTKNVIKRHTIEASFIAAASSPGNIPRLHGLPEVIVTGRANCGKSSLLNAVLGRRSLLNTSKKAGRTRELNFFRVGVEPGKLIVVDAPGYGGRGRPEWGELFNHYVETRKELKRVYILFNSKHELNSYDIGMLSYLSEVVIRQRERFTLQAIVTKADCMRVEEAERKLIQIRKDIERTSAVCLPPIVTSTKLQPIFGIEDVRRNIAKACGVHAPLGL</sequence>
<dbReference type="STRING" id="703135.A0A2A9NRP8"/>
<dbReference type="Pfam" id="PF01926">
    <property type="entry name" value="MMR_HSR1"/>
    <property type="match status" value="1"/>
</dbReference>
<name>A0A2A9NRP8_9AGAR</name>
<evidence type="ECO:0000313" key="6">
    <source>
        <dbReference type="EMBL" id="PFH53219.1"/>
    </source>
</evidence>
<proteinExistence type="predicted"/>
<evidence type="ECO:0000256" key="4">
    <source>
        <dbReference type="ARBA" id="ARBA00023134"/>
    </source>
</evidence>
<accession>A0A2A9NRP8</accession>
<dbReference type="SUPFAM" id="SSF52540">
    <property type="entry name" value="P-loop containing nucleoside triphosphate hydrolases"/>
    <property type="match status" value="1"/>
</dbReference>
<dbReference type="PROSITE" id="PS51706">
    <property type="entry name" value="G_ENGB"/>
    <property type="match status" value="1"/>
</dbReference>
<dbReference type="PANTHER" id="PTHR46498">
    <property type="entry name" value="GTP-BINDING PROTEIN 8"/>
    <property type="match status" value="1"/>
</dbReference>
<dbReference type="GO" id="GO:0005739">
    <property type="term" value="C:mitochondrion"/>
    <property type="evidence" value="ECO:0007669"/>
    <property type="project" value="TreeGrafter"/>
</dbReference>
<protein>
    <recommendedName>
        <fullName evidence="5">EngB-type G domain-containing protein</fullName>
    </recommendedName>
</protein>
<organism evidence="6 7">
    <name type="scientific">Amanita thiersii Skay4041</name>
    <dbReference type="NCBI Taxonomy" id="703135"/>
    <lineage>
        <taxon>Eukaryota</taxon>
        <taxon>Fungi</taxon>
        <taxon>Dikarya</taxon>
        <taxon>Basidiomycota</taxon>
        <taxon>Agaricomycotina</taxon>
        <taxon>Agaricomycetes</taxon>
        <taxon>Agaricomycetidae</taxon>
        <taxon>Agaricales</taxon>
        <taxon>Pluteineae</taxon>
        <taxon>Amanitaceae</taxon>
        <taxon>Amanita</taxon>
    </lineage>
</organism>
<evidence type="ECO:0000256" key="2">
    <source>
        <dbReference type="ARBA" id="ARBA00022741"/>
    </source>
</evidence>
<evidence type="ECO:0000256" key="1">
    <source>
        <dbReference type="ARBA" id="ARBA00022723"/>
    </source>
</evidence>
<keyword evidence="1" id="KW-0479">Metal-binding</keyword>
<keyword evidence="3" id="KW-0460">Magnesium</keyword>
<dbReference type="CDD" id="cd01876">
    <property type="entry name" value="YihA_EngB"/>
    <property type="match status" value="1"/>
</dbReference>
<dbReference type="InterPro" id="IPR006073">
    <property type="entry name" value="GTP-bd"/>
</dbReference>
<dbReference type="InterPro" id="IPR030393">
    <property type="entry name" value="G_ENGB_dom"/>
</dbReference>
<dbReference type="PANTHER" id="PTHR46498:SF1">
    <property type="entry name" value="GTP-BINDING PROTEIN 8"/>
    <property type="match status" value="1"/>
</dbReference>
<dbReference type="GO" id="GO:0005525">
    <property type="term" value="F:GTP binding"/>
    <property type="evidence" value="ECO:0007669"/>
    <property type="project" value="UniProtKB-KW"/>
</dbReference>
<feature type="domain" description="EngB-type G" evidence="5">
    <location>
        <begin position="53"/>
        <end position="234"/>
    </location>
</feature>
<keyword evidence="2" id="KW-0547">Nucleotide-binding</keyword>
<keyword evidence="4" id="KW-0342">GTP-binding</keyword>
<dbReference type="Gene3D" id="3.40.50.300">
    <property type="entry name" value="P-loop containing nucleotide triphosphate hydrolases"/>
    <property type="match status" value="1"/>
</dbReference>
<dbReference type="InterPro" id="IPR052279">
    <property type="entry name" value="EngB_GTPase"/>
</dbReference>
<reference evidence="6 7" key="1">
    <citation type="submission" date="2014-02" db="EMBL/GenBank/DDBJ databases">
        <title>Transposable element dynamics among asymbiotic and ectomycorrhizal Amanita fungi.</title>
        <authorList>
            <consortium name="DOE Joint Genome Institute"/>
            <person name="Hess J."/>
            <person name="Skrede I."/>
            <person name="Wolfe B."/>
            <person name="LaButti K."/>
            <person name="Ohm R.A."/>
            <person name="Grigoriev I.V."/>
            <person name="Pringle A."/>
        </authorList>
    </citation>
    <scope>NUCLEOTIDE SEQUENCE [LARGE SCALE GENOMIC DNA]</scope>
    <source>
        <strain evidence="6 7">SKay4041</strain>
    </source>
</reference>
<gene>
    <name evidence="6" type="ORF">AMATHDRAFT_137681</name>
</gene>
<dbReference type="InterPro" id="IPR027417">
    <property type="entry name" value="P-loop_NTPase"/>
</dbReference>
<dbReference type="OrthoDB" id="391988at2759"/>
<keyword evidence="7" id="KW-1185">Reference proteome</keyword>
<dbReference type="GO" id="GO:0046872">
    <property type="term" value="F:metal ion binding"/>
    <property type="evidence" value="ECO:0007669"/>
    <property type="project" value="UniProtKB-KW"/>
</dbReference>
<evidence type="ECO:0000313" key="7">
    <source>
        <dbReference type="Proteomes" id="UP000242287"/>
    </source>
</evidence>
<evidence type="ECO:0000256" key="3">
    <source>
        <dbReference type="ARBA" id="ARBA00022842"/>
    </source>
</evidence>
<dbReference type="AlphaFoldDB" id="A0A2A9NRP8"/>
<evidence type="ECO:0000259" key="5">
    <source>
        <dbReference type="PROSITE" id="PS51706"/>
    </source>
</evidence>